<dbReference type="InterPro" id="IPR055348">
    <property type="entry name" value="DctQ"/>
</dbReference>
<keyword evidence="12" id="KW-1185">Reference proteome</keyword>
<organism evidence="11 12">
    <name type="scientific">Thauera terpenica 58Eu</name>
    <dbReference type="NCBI Taxonomy" id="1348657"/>
    <lineage>
        <taxon>Bacteria</taxon>
        <taxon>Pseudomonadati</taxon>
        <taxon>Pseudomonadota</taxon>
        <taxon>Betaproteobacteria</taxon>
        <taxon>Rhodocyclales</taxon>
        <taxon>Zoogloeaceae</taxon>
        <taxon>Thauera</taxon>
    </lineage>
</organism>
<dbReference type="EMBL" id="ATJV01000045">
    <property type="protein sequence ID" value="EPZ16425.1"/>
    <property type="molecule type" value="Genomic_DNA"/>
</dbReference>
<feature type="transmembrane region" description="Helical" evidence="9">
    <location>
        <begin position="12"/>
        <end position="31"/>
    </location>
</feature>
<name>S9ZGA3_9RHOO</name>
<evidence type="ECO:0000256" key="6">
    <source>
        <dbReference type="ARBA" id="ARBA00022989"/>
    </source>
</evidence>
<evidence type="ECO:0000256" key="9">
    <source>
        <dbReference type="RuleBase" id="RU369079"/>
    </source>
</evidence>
<dbReference type="Proteomes" id="UP000015455">
    <property type="component" value="Unassembled WGS sequence"/>
</dbReference>
<dbReference type="STRING" id="1348657.M622_12780"/>
<dbReference type="AlphaFoldDB" id="S9ZGA3"/>
<feature type="transmembrane region" description="Helical" evidence="9">
    <location>
        <begin position="129"/>
        <end position="148"/>
    </location>
</feature>
<evidence type="ECO:0000256" key="1">
    <source>
        <dbReference type="ARBA" id="ARBA00004429"/>
    </source>
</evidence>
<accession>S9ZGA3</accession>
<evidence type="ECO:0000256" key="8">
    <source>
        <dbReference type="ARBA" id="ARBA00038436"/>
    </source>
</evidence>
<comment type="subcellular location">
    <subcellularLocation>
        <location evidence="1 9">Cell inner membrane</location>
        <topology evidence="1 9">Multi-pass membrane protein</topology>
    </subcellularLocation>
</comment>
<keyword evidence="4 9" id="KW-0997">Cell inner membrane</keyword>
<sequence>MSPHSWARPLYRIGQVVGTLAVITIALLTAADVVLRYFFNAAIFGAAEVANALLAVLVGAGLIIVAAQRLHICVDLFDAPLRRRLPKLYPRWIFGAELLGTAALATLLVQHAMHTIDFGELTPVLEFPIGWVFALVALLVIMALAVLLSGWRDEKMHQGEEK</sequence>
<comment type="subunit">
    <text evidence="9">The complex comprises the extracytoplasmic solute receptor protein and the two transmembrane proteins.</text>
</comment>
<keyword evidence="3" id="KW-1003">Cell membrane</keyword>
<evidence type="ECO:0000313" key="12">
    <source>
        <dbReference type="Proteomes" id="UP000015455"/>
    </source>
</evidence>
<feature type="transmembrane region" description="Helical" evidence="9">
    <location>
        <begin position="37"/>
        <end position="67"/>
    </location>
</feature>
<dbReference type="GO" id="GO:0015740">
    <property type="term" value="P:C4-dicarboxylate transport"/>
    <property type="evidence" value="ECO:0007669"/>
    <property type="project" value="TreeGrafter"/>
</dbReference>
<dbReference type="Pfam" id="PF04290">
    <property type="entry name" value="DctQ"/>
    <property type="match status" value="1"/>
</dbReference>
<keyword evidence="7 9" id="KW-0472">Membrane</keyword>
<keyword evidence="2 9" id="KW-0813">Transport</keyword>
<comment type="function">
    <text evidence="9">Part of the tripartite ATP-independent periplasmic (TRAP) transport system.</text>
</comment>
<dbReference type="GO" id="GO:0005886">
    <property type="term" value="C:plasma membrane"/>
    <property type="evidence" value="ECO:0007669"/>
    <property type="project" value="UniProtKB-SubCell"/>
</dbReference>
<evidence type="ECO:0000256" key="2">
    <source>
        <dbReference type="ARBA" id="ARBA00022448"/>
    </source>
</evidence>
<feature type="domain" description="Tripartite ATP-independent periplasmic transporters DctQ component" evidence="10">
    <location>
        <begin position="25"/>
        <end position="152"/>
    </location>
</feature>
<evidence type="ECO:0000256" key="3">
    <source>
        <dbReference type="ARBA" id="ARBA00022475"/>
    </source>
</evidence>
<evidence type="ECO:0000259" key="10">
    <source>
        <dbReference type="Pfam" id="PF04290"/>
    </source>
</evidence>
<evidence type="ECO:0000256" key="7">
    <source>
        <dbReference type="ARBA" id="ARBA00023136"/>
    </source>
</evidence>
<dbReference type="PANTHER" id="PTHR35011:SF2">
    <property type="entry name" value="2,3-DIKETO-L-GULONATE TRAP TRANSPORTER SMALL PERMEASE PROTEIN YIAM"/>
    <property type="match status" value="1"/>
</dbReference>
<keyword evidence="5 9" id="KW-0812">Transmembrane</keyword>
<comment type="caution">
    <text evidence="11">The sequence shown here is derived from an EMBL/GenBank/DDBJ whole genome shotgun (WGS) entry which is preliminary data.</text>
</comment>
<dbReference type="eggNOG" id="ENOG5033D5K">
    <property type="taxonomic scope" value="Bacteria"/>
</dbReference>
<feature type="transmembrane region" description="Helical" evidence="9">
    <location>
        <begin position="88"/>
        <end position="109"/>
    </location>
</feature>
<dbReference type="PANTHER" id="PTHR35011">
    <property type="entry name" value="2,3-DIKETO-L-GULONATE TRAP TRANSPORTER SMALL PERMEASE PROTEIN YIAM"/>
    <property type="match status" value="1"/>
</dbReference>
<protein>
    <recommendedName>
        <fullName evidence="9">TRAP transporter small permease protein</fullName>
    </recommendedName>
</protein>
<proteinExistence type="inferred from homology"/>
<comment type="similarity">
    <text evidence="8 9">Belongs to the TRAP transporter small permease family.</text>
</comment>
<reference evidence="11 12" key="1">
    <citation type="submission" date="2013-06" db="EMBL/GenBank/DDBJ databases">
        <title>Draft genome sequence of Thauera terpenica.</title>
        <authorList>
            <person name="Liu B."/>
            <person name="Frostegard A.H."/>
            <person name="Shapleigh J.P."/>
        </authorList>
    </citation>
    <scope>NUCLEOTIDE SEQUENCE [LARGE SCALE GENOMIC DNA]</scope>
    <source>
        <strain evidence="11 12">58Eu</strain>
    </source>
</reference>
<keyword evidence="6 9" id="KW-1133">Transmembrane helix</keyword>
<evidence type="ECO:0000256" key="4">
    <source>
        <dbReference type="ARBA" id="ARBA00022519"/>
    </source>
</evidence>
<evidence type="ECO:0000256" key="5">
    <source>
        <dbReference type="ARBA" id="ARBA00022692"/>
    </source>
</evidence>
<gene>
    <name evidence="11" type="ORF">M622_12780</name>
</gene>
<dbReference type="PATRIC" id="fig|1348657.5.peg.1097"/>
<evidence type="ECO:0000313" key="11">
    <source>
        <dbReference type="EMBL" id="EPZ16425.1"/>
    </source>
</evidence>
<dbReference type="GO" id="GO:0022857">
    <property type="term" value="F:transmembrane transporter activity"/>
    <property type="evidence" value="ECO:0007669"/>
    <property type="project" value="UniProtKB-UniRule"/>
</dbReference>
<dbReference type="InterPro" id="IPR007387">
    <property type="entry name" value="TRAP_DctQ"/>
</dbReference>